<keyword evidence="9" id="KW-0288">FMN</keyword>
<dbReference type="InterPro" id="IPR006657">
    <property type="entry name" value="MoPterin_dinucl-bd_dom"/>
</dbReference>
<keyword evidence="11" id="KW-0274">FAD</keyword>
<dbReference type="Gene3D" id="3.40.50.740">
    <property type="match status" value="1"/>
</dbReference>
<dbReference type="Gene3D" id="2.20.25.90">
    <property type="entry name" value="ADC-like domains"/>
    <property type="match status" value="1"/>
</dbReference>
<dbReference type="Gene3D" id="2.40.30.10">
    <property type="entry name" value="Translation factors"/>
    <property type="match status" value="1"/>
</dbReference>
<dbReference type="InterPro" id="IPR017927">
    <property type="entry name" value="FAD-bd_FR_type"/>
</dbReference>
<dbReference type="InterPro" id="IPR001094">
    <property type="entry name" value="Flavdoxin-like"/>
</dbReference>
<dbReference type="PANTHER" id="PTHR43105:SF9">
    <property type="entry name" value="NADPH-FE(3+) OXIDOREDUCTASE SUBUNIT ALPHA"/>
    <property type="match status" value="1"/>
</dbReference>
<evidence type="ECO:0000256" key="12">
    <source>
        <dbReference type="ARBA" id="ARBA00022857"/>
    </source>
</evidence>
<dbReference type="CDD" id="cd02754">
    <property type="entry name" value="MopB_Nitrate-R-NapA-like"/>
    <property type="match status" value="1"/>
</dbReference>
<evidence type="ECO:0000256" key="10">
    <source>
        <dbReference type="ARBA" id="ARBA00022723"/>
    </source>
</evidence>
<evidence type="ECO:0000256" key="14">
    <source>
        <dbReference type="ARBA" id="ARBA00023004"/>
    </source>
</evidence>
<dbReference type="Pfam" id="PF00384">
    <property type="entry name" value="Molybdopterin"/>
    <property type="match status" value="1"/>
</dbReference>
<sequence length="1389" mass="152550">MTQTPHTVKTVCPYCGVGCGMILQVEDGAVTRVVGDTSHPANGGRLCTKGLTSFQVLSHPGRLKEALVRDTREGTRLPVPMQDAIQQTADRLRHIIDTHGPDAFAFYLSGQISTEAQYLASKLAKGFIRTNNVETNSRLCMSSAAAGYKLSLGSDAPPGSYEDIENSDLFVVIGSNMADCHPILFLRVLDQVKARGAKLVVIDPRKTATAEKADFYLAIKPGTDLAFLNGLLHLLIENHHTDSAFIREYTEGYAELKTFVQDYTPEKVSEITGIPEQALRQTAKLIGEAREFITFWTMGLNQSTHGTWHTNAIVNLHLATGKICRTGSGPFSLTGQPNAMGGREVGYMAHALPGQRVIASADDRAFIENVWKVPAGTIQPRPGLDAVPMFEAMRDGKIKALWVIGSNPVVTMPNRQNTLLGLKKAELIIVQDTFLETETGSYADILLPGALWAEAEGTMINSERNVTLMKQVVDAPGEALPDWQIITEIARAMGYAEHFNYSSAAEVFEEIKQTWNPRTGYDLRGVSYERLQENPIQWPCAPEGDRRNPIRYLNDGVSQTLLTLPDGSQPELVFATDSGKARFLARPYLPPHELPDADFRFVLNTGRLPHQWHTLTKTGKIATLNKLNPETFIEVHPEDAAQLNVKNGDTLEVRSRRGKARLPVKVSKKVQPGQVFAPIHWNDLYGEDLCINALTSDARDPISLQPELKFCAVSLTKVAEKVPEVKAPVVAAVSARVAAPTPAPVPVLAGAAERIPMSTSDSPVDALRTMLGIRETVAVSFESHEESYLSGFLVGLGRSYSPQVPSVPILPANAPLTPTKRDWVNGLLAGMFSRGVPGVVLAGGAVSATAQAEPSYSQAQSILILYGSQTGNAEGIAQTVSDSLESQAISTRVLSMGDLTVEALQREHTVLLISSTYGDGDPPDNARPFWEELSEFEGTLSHLKYAVLALGDSNYDGFCQFGKNLDARMQALGCTPIYHRTDCDADYAGTATTWTRQMTRILSGQKAPEPAPGKAQTSKYSKANPFPARLVINRRLTGAGSQKDVRHFEFDLNGSGLTYEAGDALGVMPTNDPELVQEILLRQELSGKETVTVKEDQQQLFQALFRHHDICKPSMDFLQVLAEKTTDGKLRGLLDPERKADLKDFLWGKQIADLLALFPSKFTASELTSLLRPLQPRLYSISSSPRMDPNRVSLTVSVVRYAGSGKTRKGVASGFLADRAQVSSVPLFIQKNATFKLPKDQAAPVIMIGPGTGVAPFRAFLHDRQASGATGKNWLFFGEQKQNTDFLYHEELLTLQQRGILHKLDTAFSRDQKDKIYVQHRMLQQSKELFRWMQDGAHIYICGDASRMAKDVDTTLQQILIQEGGLSEDNARDYLKTLGQQKRYLRDVY</sequence>
<dbReference type="PRINTS" id="PR00371">
    <property type="entry name" value="FPNCR"/>
</dbReference>
<dbReference type="InterPro" id="IPR003097">
    <property type="entry name" value="CysJ-like_FAD-binding"/>
</dbReference>
<dbReference type="Pfam" id="PF00258">
    <property type="entry name" value="Flavodoxin_1"/>
    <property type="match status" value="1"/>
</dbReference>
<dbReference type="EMBL" id="BMOD01000008">
    <property type="protein sequence ID" value="GGJ37418.1"/>
    <property type="molecule type" value="Genomic_DNA"/>
</dbReference>
<name>A0ABQ2CZZ9_9DEIO</name>
<organism evidence="20 21">
    <name type="scientific">Deinococcus roseus</name>
    <dbReference type="NCBI Taxonomy" id="392414"/>
    <lineage>
        <taxon>Bacteria</taxon>
        <taxon>Thermotogati</taxon>
        <taxon>Deinococcota</taxon>
        <taxon>Deinococci</taxon>
        <taxon>Deinococcales</taxon>
        <taxon>Deinococcaceae</taxon>
        <taxon>Deinococcus</taxon>
    </lineage>
</organism>
<dbReference type="SMART" id="SM00926">
    <property type="entry name" value="Molybdop_Fe4S4"/>
    <property type="match status" value="1"/>
</dbReference>
<dbReference type="InterPro" id="IPR029039">
    <property type="entry name" value="Flavoprotein-like_sf"/>
</dbReference>
<dbReference type="SUPFAM" id="SSF53706">
    <property type="entry name" value="Formate dehydrogenase/DMSO reductase, domains 1-3"/>
    <property type="match status" value="1"/>
</dbReference>
<dbReference type="PANTHER" id="PTHR43105">
    <property type="entry name" value="RESPIRATORY NITRATE REDUCTASE"/>
    <property type="match status" value="1"/>
</dbReference>
<dbReference type="Pfam" id="PF00175">
    <property type="entry name" value="NAD_binding_1"/>
    <property type="match status" value="1"/>
</dbReference>
<dbReference type="InterPro" id="IPR027467">
    <property type="entry name" value="MopterinOxRdtase_cofactor_BS"/>
</dbReference>
<keyword evidence="6" id="KW-0004">4Fe-4S</keyword>
<keyword evidence="16" id="KW-0534">Nitrate assimilation</keyword>
<dbReference type="Gene3D" id="2.40.40.20">
    <property type="match status" value="1"/>
</dbReference>
<feature type="domain" description="Flavodoxin-like" evidence="17">
    <location>
        <begin position="862"/>
        <end position="999"/>
    </location>
</feature>
<keyword evidence="14" id="KW-0408">Iron</keyword>
<dbReference type="Gene3D" id="3.40.228.10">
    <property type="entry name" value="Dimethylsulfoxide Reductase, domain 2"/>
    <property type="match status" value="1"/>
</dbReference>
<dbReference type="Pfam" id="PF01568">
    <property type="entry name" value="Molydop_binding"/>
    <property type="match status" value="1"/>
</dbReference>
<evidence type="ECO:0000313" key="20">
    <source>
        <dbReference type="EMBL" id="GGJ37418.1"/>
    </source>
</evidence>
<dbReference type="InterPro" id="IPR050123">
    <property type="entry name" value="Prok_molybdopt-oxidoreductase"/>
</dbReference>
<dbReference type="Proteomes" id="UP000632222">
    <property type="component" value="Unassembled WGS sequence"/>
</dbReference>
<evidence type="ECO:0000256" key="4">
    <source>
        <dbReference type="ARBA" id="ARBA00001974"/>
    </source>
</evidence>
<evidence type="ECO:0000259" key="17">
    <source>
        <dbReference type="PROSITE" id="PS50902"/>
    </source>
</evidence>
<gene>
    <name evidence="20" type="ORF">GCM10008938_24440</name>
</gene>
<evidence type="ECO:0000259" key="19">
    <source>
        <dbReference type="PROSITE" id="PS51669"/>
    </source>
</evidence>
<evidence type="ECO:0000256" key="8">
    <source>
        <dbReference type="ARBA" id="ARBA00022630"/>
    </source>
</evidence>
<dbReference type="SUPFAM" id="SSF50692">
    <property type="entry name" value="ADC-like"/>
    <property type="match status" value="1"/>
</dbReference>
<dbReference type="InterPro" id="IPR001433">
    <property type="entry name" value="OxRdtase_FAD/NAD-bd"/>
</dbReference>
<evidence type="ECO:0000256" key="9">
    <source>
        <dbReference type="ARBA" id="ARBA00022643"/>
    </source>
</evidence>
<keyword evidence="15" id="KW-0411">Iron-sulfur</keyword>
<evidence type="ECO:0000256" key="11">
    <source>
        <dbReference type="ARBA" id="ARBA00022827"/>
    </source>
</evidence>
<dbReference type="SUPFAM" id="SSF52343">
    <property type="entry name" value="Ferredoxin reductase-like, C-terminal NADP-linked domain"/>
    <property type="match status" value="1"/>
</dbReference>
<accession>A0ABQ2CZZ9</accession>
<feature type="domain" description="FAD-binding FR-type" evidence="18">
    <location>
        <begin position="1023"/>
        <end position="1238"/>
    </location>
</feature>
<dbReference type="Gene3D" id="1.20.990.10">
    <property type="entry name" value="NADPH-cytochrome p450 Reductase, Chain A, domain 3"/>
    <property type="match status" value="1"/>
</dbReference>
<evidence type="ECO:0000256" key="1">
    <source>
        <dbReference type="ARBA" id="ARBA00001917"/>
    </source>
</evidence>
<keyword evidence="7" id="KW-0500">Molybdenum</keyword>
<dbReference type="InterPro" id="IPR023173">
    <property type="entry name" value="NADPH_Cyt_P450_Rdtase_alpha"/>
</dbReference>
<dbReference type="Gene3D" id="3.40.50.80">
    <property type="entry name" value="Nucleotide-binding domain of ferredoxin-NADP reductase (FNR) module"/>
    <property type="match status" value="1"/>
</dbReference>
<dbReference type="InterPro" id="IPR001709">
    <property type="entry name" value="Flavoprot_Pyr_Nucl_cyt_Rdtase"/>
</dbReference>
<comment type="cofactor">
    <cofactor evidence="3">
        <name>[4Fe-4S] cluster</name>
        <dbReference type="ChEBI" id="CHEBI:49883"/>
    </cofactor>
</comment>
<dbReference type="PROSITE" id="PS00551">
    <property type="entry name" value="MOLYBDOPTERIN_PROK_1"/>
    <property type="match status" value="1"/>
</dbReference>
<keyword evidence="13" id="KW-0560">Oxidoreductase</keyword>
<comment type="cofactor">
    <cofactor evidence="2">
        <name>Mo-bis(molybdopterin guanine dinucleotide)</name>
        <dbReference type="ChEBI" id="CHEBI:60539"/>
    </cofactor>
</comment>
<keyword evidence="12" id="KW-0521">NADP</keyword>
<dbReference type="CDD" id="cd06199">
    <property type="entry name" value="SiR"/>
    <property type="match status" value="1"/>
</dbReference>
<dbReference type="SUPFAM" id="SSF63380">
    <property type="entry name" value="Riboflavin synthase domain-like"/>
    <property type="match status" value="1"/>
</dbReference>
<dbReference type="Gene3D" id="3.40.50.360">
    <property type="match status" value="1"/>
</dbReference>
<keyword evidence="21" id="KW-1185">Reference proteome</keyword>
<comment type="similarity">
    <text evidence="5">Belongs to the prokaryotic molybdopterin-containing oxidoreductase family. NasA/NapA/NarB subfamily.</text>
</comment>
<dbReference type="PRINTS" id="PR00369">
    <property type="entry name" value="FLAVODOXIN"/>
</dbReference>
<dbReference type="RefSeq" id="WP_189002970.1">
    <property type="nucleotide sequence ID" value="NZ_BMOD01000008.1"/>
</dbReference>
<dbReference type="InterPro" id="IPR006656">
    <property type="entry name" value="Mopterin_OxRdtase"/>
</dbReference>
<evidence type="ECO:0000256" key="6">
    <source>
        <dbReference type="ARBA" id="ARBA00022485"/>
    </source>
</evidence>
<dbReference type="PROSITE" id="PS50902">
    <property type="entry name" value="FLAVODOXIN_LIKE"/>
    <property type="match status" value="1"/>
</dbReference>
<dbReference type="InterPro" id="IPR039261">
    <property type="entry name" value="FNR_nucleotide-bd"/>
</dbReference>
<evidence type="ECO:0000256" key="16">
    <source>
        <dbReference type="ARBA" id="ARBA00023063"/>
    </source>
</evidence>
<evidence type="ECO:0000256" key="7">
    <source>
        <dbReference type="ARBA" id="ARBA00022505"/>
    </source>
</evidence>
<dbReference type="CDD" id="cd02791">
    <property type="entry name" value="MopB_CT_Nitrate-R-NapA-like"/>
    <property type="match status" value="1"/>
</dbReference>
<dbReference type="SUPFAM" id="SSF52218">
    <property type="entry name" value="Flavoproteins"/>
    <property type="match status" value="1"/>
</dbReference>
<dbReference type="PROSITE" id="PS51384">
    <property type="entry name" value="FAD_FR"/>
    <property type="match status" value="1"/>
</dbReference>
<dbReference type="InterPro" id="IPR006963">
    <property type="entry name" value="Mopterin_OxRdtase_4Fe-4S_dom"/>
</dbReference>
<dbReference type="Pfam" id="PF00667">
    <property type="entry name" value="FAD_binding_1"/>
    <property type="match status" value="1"/>
</dbReference>
<evidence type="ECO:0000256" key="3">
    <source>
        <dbReference type="ARBA" id="ARBA00001966"/>
    </source>
</evidence>
<keyword evidence="8" id="KW-0285">Flavoprotein</keyword>
<feature type="domain" description="4Fe-4S Mo/W bis-MGD-type" evidence="19">
    <location>
        <begin position="5"/>
        <end position="61"/>
    </location>
</feature>
<protein>
    <submittedName>
        <fullName evidence="20">Bifunctional reductase</fullName>
    </submittedName>
</protein>
<reference evidence="21" key="1">
    <citation type="journal article" date="2019" name="Int. J. Syst. Evol. Microbiol.">
        <title>The Global Catalogue of Microorganisms (GCM) 10K type strain sequencing project: providing services to taxonomists for standard genome sequencing and annotation.</title>
        <authorList>
            <consortium name="The Broad Institute Genomics Platform"/>
            <consortium name="The Broad Institute Genome Sequencing Center for Infectious Disease"/>
            <person name="Wu L."/>
            <person name="Ma J."/>
        </authorList>
    </citation>
    <scope>NUCLEOTIDE SEQUENCE [LARGE SCALE GENOMIC DNA]</scope>
    <source>
        <strain evidence="21">JCM 14370</strain>
    </source>
</reference>
<dbReference type="InterPro" id="IPR041957">
    <property type="entry name" value="CT_Nitrate-R-NapA-like"/>
</dbReference>
<evidence type="ECO:0000313" key="21">
    <source>
        <dbReference type="Proteomes" id="UP000632222"/>
    </source>
</evidence>
<dbReference type="PROSITE" id="PS51669">
    <property type="entry name" value="4FE4S_MOW_BIS_MGD"/>
    <property type="match status" value="1"/>
</dbReference>
<evidence type="ECO:0000259" key="18">
    <source>
        <dbReference type="PROSITE" id="PS51384"/>
    </source>
</evidence>
<comment type="caution">
    <text evidence="20">The sequence shown here is derived from an EMBL/GenBank/DDBJ whole genome shotgun (WGS) entry which is preliminary data.</text>
</comment>
<comment type="cofactor">
    <cofactor evidence="4">
        <name>FAD</name>
        <dbReference type="ChEBI" id="CHEBI:57692"/>
    </cofactor>
</comment>
<dbReference type="Pfam" id="PF04879">
    <property type="entry name" value="Molybdop_Fe4S4"/>
    <property type="match status" value="1"/>
</dbReference>
<evidence type="ECO:0000256" key="13">
    <source>
        <dbReference type="ARBA" id="ARBA00023002"/>
    </source>
</evidence>
<comment type="cofactor">
    <cofactor evidence="1">
        <name>FMN</name>
        <dbReference type="ChEBI" id="CHEBI:58210"/>
    </cofactor>
</comment>
<dbReference type="InterPro" id="IPR008254">
    <property type="entry name" value="Flavodoxin/NO_synth"/>
</dbReference>
<evidence type="ECO:0000256" key="5">
    <source>
        <dbReference type="ARBA" id="ARBA00008747"/>
    </source>
</evidence>
<keyword evidence="10" id="KW-0479">Metal-binding</keyword>
<evidence type="ECO:0000256" key="2">
    <source>
        <dbReference type="ARBA" id="ARBA00001942"/>
    </source>
</evidence>
<evidence type="ECO:0000256" key="15">
    <source>
        <dbReference type="ARBA" id="ARBA00023014"/>
    </source>
</evidence>
<dbReference type="InterPro" id="IPR009010">
    <property type="entry name" value="Asp_de-COase-like_dom_sf"/>
</dbReference>
<proteinExistence type="inferred from homology"/>
<dbReference type="InterPro" id="IPR017938">
    <property type="entry name" value="Riboflavin_synthase-like_b-brl"/>
</dbReference>